<feature type="region of interest" description="Disordered" evidence="1">
    <location>
        <begin position="910"/>
        <end position="937"/>
    </location>
</feature>
<reference evidence="3" key="1">
    <citation type="submission" date="2025-08" db="UniProtKB">
        <authorList>
            <consortium name="RefSeq"/>
        </authorList>
    </citation>
    <scope>IDENTIFICATION</scope>
    <source>
        <strain evidence="3">Mau12</strain>
        <tissue evidence="3">Whole Body</tissue>
    </source>
</reference>
<dbReference type="GeneID" id="117135723"/>
<feature type="compositionally biased region" description="Basic and acidic residues" evidence="1">
    <location>
        <begin position="66"/>
        <end position="107"/>
    </location>
</feature>
<feature type="compositionally biased region" description="Basic and acidic residues" evidence="1">
    <location>
        <begin position="266"/>
        <end position="320"/>
    </location>
</feature>
<feature type="compositionally biased region" description="Gly residues" evidence="1">
    <location>
        <begin position="37"/>
        <end position="54"/>
    </location>
</feature>
<protein>
    <submittedName>
        <fullName evidence="3">Sister chromatid cohesion protein solo isoform X1</fullName>
    </submittedName>
</protein>
<feature type="region of interest" description="Disordered" evidence="1">
    <location>
        <begin position="1"/>
        <end position="433"/>
    </location>
</feature>
<evidence type="ECO:0000313" key="2">
    <source>
        <dbReference type="Proteomes" id="UP000515162"/>
    </source>
</evidence>
<gene>
    <name evidence="3" type="primary">LOC117135723</name>
</gene>
<feature type="compositionally biased region" description="Basic and acidic residues" evidence="1">
    <location>
        <begin position="119"/>
        <end position="255"/>
    </location>
</feature>
<dbReference type="Proteomes" id="UP000515162">
    <property type="component" value="Chromosome 2L"/>
</dbReference>
<keyword evidence="2" id="KW-1185">Reference proteome</keyword>
<feature type="compositionally biased region" description="Polar residues" evidence="1">
    <location>
        <begin position="551"/>
        <end position="564"/>
    </location>
</feature>
<feature type="region of interest" description="Disordered" evidence="1">
    <location>
        <begin position="551"/>
        <end position="578"/>
    </location>
</feature>
<evidence type="ECO:0000313" key="3">
    <source>
        <dbReference type="RefSeq" id="XP_033152057.1"/>
    </source>
</evidence>
<feature type="compositionally biased region" description="Basic and acidic residues" evidence="1">
    <location>
        <begin position="331"/>
        <end position="352"/>
    </location>
</feature>
<dbReference type="RefSeq" id="XP_033152057.1">
    <property type="nucleotide sequence ID" value="XM_033296166.1"/>
</dbReference>
<proteinExistence type="predicted"/>
<name>A0A6P8J8H6_DROMA</name>
<sequence length="1314" mass="143317">MSDWEDEVVEPFVDTNGARGGDWSDDENKGKSFSGGAEDGGAGGGGDGGGGGYQGRNPNGFGRGFKRGDAGRGEETGGYRGGNRDDDAGRFREGEGDFRGGRREGKVGFRGAEGGFRGGRREEEGSFRGGRREEKGGFRGEEGGLRSEEGGFRGGRREEEGGFRGEEGGFRGGRREEEGGFRGEEGGFRGGRREEEGGFRGEEGGFRGEEGGFRGEEGGFRGGRRVEEGGFRGEEGGFRGGRREEEGGFRGEEGGSRGGKGGFRGGRREEEGGFRGEEGGFRGGRREEEGGFRGEEGGFRGGRHEEEGGFRGGRREEEGGSRGGKGSFRGGRREEEGGFRGEEGGFRGEEGGFRGGKGGCRGGRREEEGGFRGEEGGFGGGRREEEGGSRGEEGGFRGGRREEEGGFCGEGGGFRGRRYENEDATELPPIPSSCDKDEVGAFIDQLDLSKYTTSLALIRKLRDYLLTAFKALVNQAWASVVKLTQEKRVQKAHQIRETTDMMNRLMEDMGRLICEGEHEEANGIGQFQNIGADCRADLSQWRNLQQIVVPQPSEIKNGQTNRTSGTEDARSGGLTNGDDLTEIQSAAYAVYHQVFDRGYQTGRRLYDDNQGALREDSIPTEDREHPENNQVDGSTYGVTRFLHWLSENFVTRHEIRAVRFGSPQMVFQSYAWPESPKQHISTVHQKGIFYSQPLIRTRIKSTVASEPNNSSSGQLSSMVNLARHQRSQNQETPDGVYVSRYNATGDEETPCSATVVPGRVVALRASSTPNEHRSDPGLSFIPNLTYEDGTMSSLATGGAASTPLAPSLPGEHSLGLEMDSGTVVLPADVDETRLVGHPGSTVVRSRLGGAPASTPLLSFRPRLPVIDEEHHLRFTRVSRELQMSIGFPPEETTLSQQREWGSIFRPRDEMVNYAEGPPPRQTHTARRRLRTRRRRHRIASAASPPLTPERIVRREEAFQSSRHIAATFMSSLLQSAAGEVASSGLAITRSVEEITTSIHITRNALQEEAPPTTEAITSLEVAQATRYSDSGACMQSAAFSQDLPVVAPLEISGNASIDQASFDQALAILPPINSTPIGQHPIAGFGPKTEIEMKPQIMNISNMMNASVPPMPMEVDEVPLEVSNTLANMSDHAYVTDIQILPSLQLNSLNIVSTDTTKNAVNLAPSTSTNDLQTPSDRRTSMQNQLYRVSMNDLAYISQHANVVRLMVDRQEELGAQVSSLGPFKENSQGSLHFSTMPAVKVYDPRIIQNIQKDKMRVVHGLFGALIRQSQVDMHNAPFIRNRKDALMAYRFLLELKTANIISLSSDGRFFGLL</sequence>
<evidence type="ECO:0000256" key="1">
    <source>
        <dbReference type="SAM" id="MobiDB-lite"/>
    </source>
</evidence>
<accession>A0A6P8J8H6</accession>
<feature type="compositionally biased region" description="Basic and acidic residues" evidence="1">
    <location>
        <begin position="363"/>
        <end position="404"/>
    </location>
</feature>
<feature type="compositionally biased region" description="Basic residues" evidence="1">
    <location>
        <begin position="923"/>
        <end position="937"/>
    </location>
</feature>
<organism evidence="2 3">
    <name type="scientific">Drosophila mauritiana</name>
    <name type="common">Fruit fly</name>
    <dbReference type="NCBI Taxonomy" id="7226"/>
    <lineage>
        <taxon>Eukaryota</taxon>
        <taxon>Metazoa</taxon>
        <taxon>Ecdysozoa</taxon>
        <taxon>Arthropoda</taxon>
        <taxon>Hexapoda</taxon>
        <taxon>Insecta</taxon>
        <taxon>Pterygota</taxon>
        <taxon>Neoptera</taxon>
        <taxon>Endopterygota</taxon>
        <taxon>Diptera</taxon>
        <taxon>Brachycera</taxon>
        <taxon>Muscomorpha</taxon>
        <taxon>Ephydroidea</taxon>
        <taxon>Drosophilidae</taxon>
        <taxon>Drosophila</taxon>
        <taxon>Sophophora</taxon>
    </lineage>
</organism>